<comment type="caution">
    <text evidence="7">The sequence shown here is derived from an EMBL/GenBank/DDBJ whole genome shotgun (WGS) entry which is preliminary data.</text>
</comment>
<keyword evidence="3 5" id="KW-1133">Transmembrane helix</keyword>
<dbReference type="InterPro" id="IPR045275">
    <property type="entry name" value="MscS_archaea/bacteria_type"/>
</dbReference>
<evidence type="ECO:0000256" key="1">
    <source>
        <dbReference type="ARBA" id="ARBA00004370"/>
    </source>
</evidence>
<dbReference type="Pfam" id="PF00924">
    <property type="entry name" value="MS_channel_2nd"/>
    <property type="match status" value="1"/>
</dbReference>
<feature type="transmembrane region" description="Helical" evidence="5">
    <location>
        <begin position="136"/>
        <end position="154"/>
    </location>
</feature>
<evidence type="ECO:0000256" key="2">
    <source>
        <dbReference type="ARBA" id="ARBA00022692"/>
    </source>
</evidence>
<dbReference type="GO" id="GO:0008381">
    <property type="term" value="F:mechanosensitive monoatomic ion channel activity"/>
    <property type="evidence" value="ECO:0007669"/>
    <property type="project" value="InterPro"/>
</dbReference>
<dbReference type="EMBL" id="DTLS01000046">
    <property type="protein sequence ID" value="HGZ59893.1"/>
    <property type="molecule type" value="Genomic_DNA"/>
</dbReference>
<dbReference type="AlphaFoldDB" id="A0A7J3SKN5"/>
<comment type="subcellular location">
    <subcellularLocation>
        <location evidence="1">Membrane</location>
    </subcellularLocation>
</comment>
<keyword evidence="4 5" id="KW-0472">Membrane</keyword>
<feature type="transmembrane region" description="Helical" evidence="5">
    <location>
        <begin position="57"/>
        <end position="82"/>
    </location>
</feature>
<evidence type="ECO:0000256" key="3">
    <source>
        <dbReference type="ARBA" id="ARBA00022989"/>
    </source>
</evidence>
<dbReference type="SUPFAM" id="SSF50182">
    <property type="entry name" value="Sm-like ribonucleoproteins"/>
    <property type="match status" value="1"/>
</dbReference>
<reference evidence="7" key="1">
    <citation type="journal article" date="2020" name="mSystems">
        <title>Genome- and Community-Level Interaction Insights into Carbon Utilization and Element Cycling Functions of Hydrothermarchaeota in Hydrothermal Sediment.</title>
        <authorList>
            <person name="Zhou Z."/>
            <person name="Liu Y."/>
            <person name="Xu W."/>
            <person name="Pan J."/>
            <person name="Luo Z.H."/>
            <person name="Li M."/>
        </authorList>
    </citation>
    <scope>NUCLEOTIDE SEQUENCE [LARGE SCALE GENOMIC DNA]</scope>
    <source>
        <strain evidence="7">SpSt-885</strain>
    </source>
</reference>
<dbReference type="Gene3D" id="2.30.30.60">
    <property type="match status" value="1"/>
</dbReference>
<protein>
    <submittedName>
        <fullName evidence="7">Mechanosensitive ion channel family protein</fullName>
    </submittedName>
</protein>
<gene>
    <name evidence="7" type="ORF">ENW83_01625</name>
</gene>
<dbReference type="PANTHER" id="PTHR30221">
    <property type="entry name" value="SMALL-CONDUCTANCE MECHANOSENSITIVE CHANNEL"/>
    <property type="match status" value="1"/>
</dbReference>
<evidence type="ECO:0000259" key="6">
    <source>
        <dbReference type="Pfam" id="PF00924"/>
    </source>
</evidence>
<proteinExistence type="predicted"/>
<organism evidence="7">
    <name type="scientific">Fervidicoccus fontis</name>
    <dbReference type="NCBI Taxonomy" id="683846"/>
    <lineage>
        <taxon>Archaea</taxon>
        <taxon>Thermoproteota</taxon>
        <taxon>Thermoprotei</taxon>
        <taxon>Fervidicoccales</taxon>
        <taxon>Fervidicoccaceae</taxon>
        <taxon>Fervidicoccus</taxon>
    </lineage>
</organism>
<feature type="transmembrane region" description="Helical" evidence="5">
    <location>
        <begin position="103"/>
        <end position="130"/>
    </location>
</feature>
<evidence type="ECO:0000256" key="4">
    <source>
        <dbReference type="ARBA" id="ARBA00023136"/>
    </source>
</evidence>
<feature type="transmembrane region" description="Helical" evidence="5">
    <location>
        <begin position="12"/>
        <end position="37"/>
    </location>
</feature>
<dbReference type="PANTHER" id="PTHR30221:SF1">
    <property type="entry name" value="SMALL-CONDUCTANCE MECHANOSENSITIVE CHANNEL"/>
    <property type="match status" value="1"/>
</dbReference>
<dbReference type="InterPro" id="IPR006685">
    <property type="entry name" value="MscS_channel_2nd"/>
</dbReference>
<dbReference type="InterPro" id="IPR023408">
    <property type="entry name" value="MscS_beta-dom_sf"/>
</dbReference>
<evidence type="ECO:0000256" key="5">
    <source>
        <dbReference type="SAM" id="Phobius"/>
    </source>
</evidence>
<sequence>MSSKGSDGVGKALGKLIVYIVVVAIILALVNYLFNVIIPEIAQANPNIKNIEVVKNYYPYINAILVLLLGWLIINSVASAFYAMLKPKYGISAAGAVRSLVRILGIAALIAGVGGSAAGGASGVALGGFIGMIVGYATQQVLGQAVAGIFVLLARPFKIGDNIDAAGETDVEVIDIGSLFTVARRKDGNTVLIPNNTMIGQKIIVYAKNEAKA</sequence>
<name>A0A7J3SKN5_9CREN</name>
<accession>A0A7J3SKN5</accession>
<evidence type="ECO:0000313" key="7">
    <source>
        <dbReference type="EMBL" id="HGZ59893.1"/>
    </source>
</evidence>
<dbReference type="InterPro" id="IPR010920">
    <property type="entry name" value="LSM_dom_sf"/>
</dbReference>
<keyword evidence="2 5" id="KW-0812">Transmembrane</keyword>
<feature type="domain" description="Mechanosensitive ion channel MscS" evidence="6">
    <location>
        <begin position="143"/>
        <end position="204"/>
    </location>
</feature>
<dbReference type="GO" id="GO:0016020">
    <property type="term" value="C:membrane"/>
    <property type="evidence" value="ECO:0007669"/>
    <property type="project" value="UniProtKB-SubCell"/>
</dbReference>